<organism evidence="2 3">
    <name type="scientific">Purpureocillium lilacinum</name>
    <name type="common">Paecilomyces lilacinus</name>
    <dbReference type="NCBI Taxonomy" id="33203"/>
    <lineage>
        <taxon>Eukaryota</taxon>
        <taxon>Fungi</taxon>
        <taxon>Dikarya</taxon>
        <taxon>Ascomycota</taxon>
        <taxon>Pezizomycotina</taxon>
        <taxon>Sordariomycetes</taxon>
        <taxon>Hypocreomycetidae</taxon>
        <taxon>Hypocreales</taxon>
        <taxon>Ophiocordycipitaceae</taxon>
        <taxon>Purpureocillium</taxon>
    </lineage>
</organism>
<comment type="caution">
    <text evidence="2">The sequence shown here is derived from an EMBL/GenBank/DDBJ whole genome shotgun (WGS) entry which is preliminary data.</text>
</comment>
<reference evidence="2 3" key="1">
    <citation type="submission" date="2016-01" db="EMBL/GenBank/DDBJ databases">
        <title>Biosynthesis of antibiotic leucinostatins and their inhibition on Phytophthora in bio-control Purpureocillium lilacinum.</title>
        <authorList>
            <person name="Wang G."/>
            <person name="Liu Z."/>
            <person name="Lin R."/>
            <person name="Li E."/>
            <person name="Mao Z."/>
            <person name="Ling J."/>
            <person name="Yin W."/>
            <person name="Xie B."/>
        </authorList>
    </citation>
    <scope>NUCLEOTIDE SEQUENCE [LARGE SCALE GENOMIC DNA]</scope>
    <source>
        <strain evidence="2">PLBJ-1</strain>
    </source>
</reference>
<dbReference type="AlphaFoldDB" id="A0A179GNA2"/>
<dbReference type="Proteomes" id="UP000078240">
    <property type="component" value="Unassembled WGS sequence"/>
</dbReference>
<protein>
    <submittedName>
        <fullName evidence="2">Uncharacterized protein</fullName>
    </submittedName>
</protein>
<accession>A0A179GNA2</accession>
<evidence type="ECO:0000313" key="2">
    <source>
        <dbReference type="EMBL" id="OAQ78850.1"/>
    </source>
</evidence>
<evidence type="ECO:0000256" key="1">
    <source>
        <dbReference type="SAM" id="MobiDB-lite"/>
    </source>
</evidence>
<proteinExistence type="predicted"/>
<name>A0A179GNA2_PURLI</name>
<evidence type="ECO:0000313" key="3">
    <source>
        <dbReference type="Proteomes" id="UP000078240"/>
    </source>
</evidence>
<feature type="region of interest" description="Disordered" evidence="1">
    <location>
        <begin position="131"/>
        <end position="179"/>
    </location>
</feature>
<sequence length="179" mass="19532">MTMTKLPWIARPRSVQGCSGNEAKGGSRRDVCWAPDELSTVVLVELRLTGYTEVHAFCLTAGGRPSAPGLLPVARAAKVSLVGQVRPVRQGRTGADRRTNGVQDLCILPRGRQWVDVEAYRSTRPFRGCRASAQSRPFRPAPEAVNLNPSPVDTSRRVTEAPRVGGPATNRQSRRNAFM</sequence>
<gene>
    <name evidence="2" type="ORF">VFPBJ_06971</name>
</gene>
<dbReference type="EMBL" id="LSBH01000005">
    <property type="protein sequence ID" value="OAQ78850.1"/>
    <property type="molecule type" value="Genomic_DNA"/>
</dbReference>